<proteinExistence type="predicted"/>
<feature type="transmembrane region" description="Helical" evidence="1">
    <location>
        <begin position="25"/>
        <end position="50"/>
    </location>
</feature>
<keyword evidence="3" id="KW-1185">Reference proteome</keyword>
<evidence type="ECO:0000313" key="3">
    <source>
        <dbReference type="Proteomes" id="UP000683360"/>
    </source>
</evidence>
<name>A0A8S3PY10_MYTED</name>
<dbReference type="SUPFAM" id="SSF49777">
    <property type="entry name" value="PEBP-like"/>
    <property type="match status" value="1"/>
</dbReference>
<evidence type="ECO:0000256" key="1">
    <source>
        <dbReference type="SAM" id="Phobius"/>
    </source>
</evidence>
<comment type="caution">
    <text evidence="2">The sequence shown here is derived from an EMBL/GenBank/DDBJ whole genome shotgun (WGS) entry which is preliminary data.</text>
</comment>
<reference evidence="2" key="1">
    <citation type="submission" date="2021-03" db="EMBL/GenBank/DDBJ databases">
        <authorList>
            <person name="Bekaert M."/>
        </authorList>
    </citation>
    <scope>NUCLEOTIDE SEQUENCE</scope>
</reference>
<dbReference type="Gene3D" id="3.90.280.10">
    <property type="entry name" value="PEBP-like"/>
    <property type="match status" value="1"/>
</dbReference>
<keyword evidence="1" id="KW-1133">Transmembrane helix</keyword>
<keyword evidence="1" id="KW-0812">Transmembrane</keyword>
<evidence type="ECO:0000313" key="2">
    <source>
        <dbReference type="EMBL" id="CAG2188960.1"/>
    </source>
</evidence>
<organism evidence="2 3">
    <name type="scientific">Mytilus edulis</name>
    <name type="common">Blue mussel</name>
    <dbReference type="NCBI Taxonomy" id="6550"/>
    <lineage>
        <taxon>Eukaryota</taxon>
        <taxon>Metazoa</taxon>
        <taxon>Spiralia</taxon>
        <taxon>Lophotrochozoa</taxon>
        <taxon>Mollusca</taxon>
        <taxon>Bivalvia</taxon>
        <taxon>Autobranchia</taxon>
        <taxon>Pteriomorphia</taxon>
        <taxon>Mytilida</taxon>
        <taxon>Mytiloidea</taxon>
        <taxon>Mytilidae</taxon>
        <taxon>Mytilinae</taxon>
        <taxon>Mytilus</taxon>
    </lineage>
</organism>
<accession>A0A8S3PY10</accession>
<dbReference type="EMBL" id="CAJPWZ010000281">
    <property type="protein sequence ID" value="CAG2188960.1"/>
    <property type="molecule type" value="Genomic_DNA"/>
</dbReference>
<dbReference type="AlphaFoldDB" id="A0A8S3PY10"/>
<keyword evidence="1" id="KW-0472">Membrane</keyword>
<sequence length="427" mass="49051">MVRATDPHYYDENIRNRNKKERIFFAFKLALPVVPRALAFHFIGAAVNIWPVCEKGGKSLLFYNSAVLYFDKYHELLIRIEGNTIMVYIVYQSVIPRDITANIQECLISNLNKIVSFYYNTFASCKKSNLDKSTLFSKHVGFVCHDEMCVIDVKEAEKRSTWTYEIETTQTLKKPQTVRPVIKHSTVRPIISKSQETVSLSTVKHIVKTSSPFKLSIRYTTSAITFVSCCRVYSYAKKEFTLPEDEGLLLKTADVRSLNKPTVSWETTSTEEQIGNYFTLVMVTEHTNRSNDGVIEHRYINWMVTNIQGREVSSGVTLKEYEGPLPLQNTNTNVDLLNQNTLVYFLLYNHPDPLDLLSLGTNTYPVHIWMSMDFKVASKSMTVEADEYARFQWVQKPANSESNVCEDIKGYPENCKEKSTPITILRK</sequence>
<dbReference type="Proteomes" id="UP000683360">
    <property type="component" value="Unassembled WGS sequence"/>
</dbReference>
<dbReference type="InterPro" id="IPR036610">
    <property type="entry name" value="PEBP-like_sf"/>
</dbReference>
<gene>
    <name evidence="2" type="ORF">MEDL_4355</name>
</gene>
<protein>
    <submittedName>
        <fullName evidence="2">Uncharacterized protein</fullName>
    </submittedName>
</protein>